<protein>
    <submittedName>
        <fullName evidence="2">PilZ domain-containing protein</fullName>
    </submittedName>
</protein>
<dbReference type="SUPFAM" id="SSF141371">
    <property type="entry name" value="PilZ domain-like"/>
    <property type="match status" value="2"/>
</dbReference>
<dbReference type="Pfam" id="PF07238">
    <property type="entry name" value="PilZ"/>
    <property type="match status" value="2"/>
</dbReference>
<comment type="caution">
    <text evidence="2">The sequence shown here is derived from an EMBL/GenBank/DDBJ whole genome shotgun (WGS) entry which is preliminary data.</text>
</comment>
<proteinExistence type="predicted"/>
<dbReference type="RefSeq" id="WP_343889168.1">
    <property type="nucleotide sequence ID" value="NZ_BAAAEH010000017.1"/>
</dbReference>
<evidence type="ECO:0000313" key="3">
    <source>
        <dbReference type="Proteomes" id="UP001419910"/>
    </source>
</evidence>
<organism evidence="2 3">
    <name type="scientific">Sphingomonas oligophenolica</name>
    <dbReference type="NCBI Taxonomy" id="301154"/>
    <lineage>
        <taxon>Bacteria</taxon>
        <taxon>Pseudomonadati</taxon>
        <taxon>Pseudomonadota</taxon>
        <taxon>Alphaproteobacteria</taxon>
        <taxon>Sphingomonadales</taxon>
        <taxon>Sphingomonadaceae</taxon>
        <taxon>Sphingomonas</taxon>
    </lineage>
</organism>
<sequence length="238" mass="25045">MKNSNQIVASAPAGELVSTADRAALSQRASSRNCTVYLIAEASTETDSGLCRVKNISDHGMMVITGLDAAIGGRISITLSDSIALAAEIMWSEDGRVGLRFMEPIDSLDLLQSLADKGRSGKNRPPRLSVGLLGTAATEAGLQPIRTLDISQHGMKISHGGGLRTGVRVKVTLENGLEQRGVVKWSNDRVAGLRFNEPIPHTMLDSVADLTAISATIGPDEAFPEATAGDEAEITAPD</sequence>
<evidence type="ECO:0000259" key="1">
    <source>
        <dbReference type="Pfam" id="PF07238"/>
    </source>
</evidence>
<keyword evidence="3" id="KW-1185">Reference proteome</keyword>
<dbReference type="Proteomes" id="UP001419910">
    <property type="component" value="Unassembled WGS sequence"/>
</dbReference>
<accession>A0ABU9YAU8</accession>
<name>A0ABU9YAU8_9SPHN</name>
<dbReference type="EMBL" id="JBDIME010000035">
    <property type="protein sequence ID" value="MEN2792915.1"/>
    <property type="molecule type" value="Genomic_DNA"/>
</dbReference>
<feature type="domain" description="PilZ" evidence="1">
    <location>
        <begin position="126"/>
        <end position="203"/>
    </location>
</feature>
<reference evidence="2 3" key="1">
    <citation type="submission" date="2024-05" db="EMBL/GenBank/DDBJ databases">
        <authorList>
            <person name="Liu Q."/>
            <person name="Xin Y.-H."/>
        </authorList>
    </citation>
    <scope>NUCLEOTIDE SEQUENCE [LARGE SCALE GENOMIC DNA]</scope>
    <source>
        <strain evidence="2 3">CGMCC 1.10181</strain>
    </source>
</reference>
<dbReference type="InterPro" id="IPR009875">
    <property type="entry name" value="PilZ_domain"/>
</dbReference>
<gene>
    <name evidence="2" type="ORF">ABC974_25025</name>
</gene>
<evidence type="ECO:0000313" key="2">
    <source>
        <dbReference type="EMBL" id="MEN2792915.1"/>
    </source>
</evidence>
<feature type="domain" description="PilZ" evidence="1">
    <location>
        <begin position="27"/>
        <end position="108"/>
    </location>
</feature>